<sequence length="141" mass="15712">MKTIFYSTVVIVMTLFTSCSSLAQNTVDTNKHNYVVLTKKVPQLEPIILTAESLKEEDGSNFGQFEVIVCGKEIGDITDSSKMKSFIERAENAGVQLVACGFSLNKFKVDKTKVPKEMKTVENGILYNFQLQKIGYKSLSL</sequence>
<dbReference type="RefSeq" id="WP_115122598.1">
    <property type="nucleotide sequence ID" value="NZ_QRAO01000001.1"/>
</dbReference>
<dbReference type="Proteomes" id="UP000255317">
    <property type="component" value="Unassembled WGS sequence"/>
</dbReference>
<organism evidence="2 3">
    <name type="scientific">Marinirhabdus gelatinilytica</name>
    <dbReference type="NCBI Taxonomy" id="1703343"/>
    <lineage>
        <taxon>Bacteria</taxon>
        <taxon>Pseudomonadati</taxon>
        <taxon>Bacteroidota</taxon>
        <taxon>Flavobacteriia</taxon>
        <taxon>Flavobacteriales</taxon>
        <taxon>Flavobacteriaceae</taxon>
    </lineage>
</organism>
<protein>
    <recommendedName>
        <fullName evidence="4">Sulfur reduction protein DsrE</fullName>
    </recommendedName>
</protein>
<dbReference type="Gene3D" id="3.40.1260.10">
    <property type="entry name" value="DsrEFH-like"/>
    <property type="match status" value="1"/>
</dbReference>
<keyword evidence="3" id="KW-1185">Reference proteome</keyword>
<evidence type="ECO:0000313" key="3">
    <source>
        <dbReference type="Proteomes" id="UP000255317"/>
    </source>
</evidence>
<feature type="chain" id="PRO_5016926314" description="Sulfur reduction protein DsrE" evidence="1">
    <location>
        <begin position="24"/>
        <end position="141"/>
    </location>
</feature>
<dbReference type="OrthoDB" id="1445762at2"/>
<reference evidence="2 3" key="1">
    <citation type="submission" date="2018-07" db="EMBL/GenBank/DDBJ databases">
        <title>Genomic Encyclopedia of Type Strains, Phase IV (KMG-IV): sequencing the most valuable type-strain genomes for metagenomic binning, comparative biology and taxonomic classification.</title>
        <authorList>
            <person name="Goeker M."/>
        </authorList>
    </citation>
    <scope>NUCLEOTIDE SEQUENCE [LARGE SCALE GENOMIC DNA]</scope>
    <source>
        <strain evidence="2 3">DSM 101478</strain>
    </source>
</reference>
<dbReference type="SUPFAM" id="SSF75169">
    <property type="entry name" value="DsrEFH-like"/>
    <property type="match status" value="1"/>
</dbReference>
<name>A0A370QKP5_9FLAO</name>
<evidence type="ECO:0008006" key="4">
    <source>
        <dbReference type="Google" id="ProtNLM"/>
    </source>
</evidence>
<evidence type="ECO:0000313" key="2">
    <source>
        <dbReference type="EMBL" id="RDK88938.1"/>
    </source>
</evidence>
<evidence type="ECO:0000256" key="1">
    <source>
        <dbReference type="SAM" id="SignalP"/>
    </source>
</evidence>
<dbReference type="PROSITE" id="PS51257">
    <property type="entry name" value="PROKAR_LIPOPROTEIN"/>
    <property type="match status" value="1"/>
</dbReference>
<keyword evidence="1" id="KW-0732">Signal</keyword>
<gene>
    <name evidence="2" type="ORF">C8D94_101817</name>
</gene>
<proteinExistence type="predicted"/>
<dbReference type="EMBL" id="QRAO01000001">
    <property type="protein sequence ID" value="RDK88938.1"/>
    <property type="molecule type" value="Genomic_DNA"/>
</dbReference>
<feature type="signal peptide" evidence="1">
    <location>
        <begin position="1"/>
        <end position="23"/>
    </location>
</feature>
<comment type="caution">
    <text evidence="2">The sequence shown here is derived from an EMBL/GenBank/DDBJ whole genome shotgun (WGS) entry which is preliminary data.</text>
</comment>
<dbReference type="InterPro" id="IPR027396">
    <property type="entry name" value="DsrEFH-like"/>
</dbReference>
<dbReference type="AlphaFoldDB" id="A0A370QKP5"/>
<accession>A0A370QKP5</accession>